<evidence type="ECO:0008006" key="3">
    <source>
        <dbReference type="Google" id="ProtNLM"/>
    </source>
</evidence>
<evidence type="ECO:0000313" key="1">
    <source>
        <dbReference type="EMBL" id="MBD1363828.1"/>
    </source>
</evidence>
<comment type="caution">
    <text evidence="1">The sequence shown here is derived from an EMBL/GenBank/DDBJ whole genome shotgun (WGS) entry which is preliminary data.</text>
</comment>
<organism evidence="1 2">
    <name type="scientific">Mucilaginibacter pankratovii</name>
    <dbReference type="NCBI Taxonomy" id="2772110"/>
    <lineage>
        <taxon>Bacteria</taxon>
        <taxon>Pseudomonadati</taxon>
        <taxon>Bacteroidota</taxon>
        <taxon>Sphingobacteriia</taxon>
        <taxon>Sphingobacteriales</taxon>
        <taxon>Sphingobacteriaceae</taxon>
        <taxon>Mucilaginibacter</taxon>
    </lineage>
</organism>
<reference evidence="1 2" key="1">
    <citation type="submission" date="2020-09" db="EMBL/GenBank/DDBJ databases">
        <title>Novel species of Mucilaginibacter isolated from a glacier on the Tibetan Plateau.</title>
        <authorList>
            <person name="Liu Q."/>
            <person name="Xin Y.-H."/>
        </authorList>
    </citation>
    <scope>NUCLEOTIDE SEQUENCE [LARGE SCALE GENOMIC DNA]</scope>
    <source>
        <strain evidence="1 2">ZT4R22</strain>
    </source>
</reference>
<gene>
    <name evidence="1" type="ORF">IDJ77_08390</name>
</gene>
<accession>A0ABR7WNT5</accession>
<dbReference type="RefSeq" id="WP_191188507.1">
    <property type="nucleotide sequence ID" value="NZ_JACWMY010000004.1"/>
</dbReference>
<dbReference type="EMBL" id="JACWMY010000004">
    <property type="protein sequence ID" value="MBD1363828.1"/>
    <property type="molecule type" value="Genomic_DNA"/>
</dbReference>
<name>A0ABR7WNT5_9SPHI</name>
<sequence length="169" mass="18238">MKTFKSYFVLLAHNSSPMNHIFVRSGKLLATTALIALSACNNASKTAETKTDSTATTEATAAAPAATGQTGTLIGAWHDEAIKSEKGESIAYELISSGEKHYIQAITFVGNNLKLNDTPPITPSASELKKDGDKYTSIERPSEYYQIDKNGDLLIYDGTEMVAKCKKLI</sequence>
<evidence type="ECO:0000313" key="2">
    <source>
        <dbReference type="Proteomes" id="UP000606600"/>
    </source>
</evidence>
<dbReference type="Proteomes" id="UP000606600">
    <property type="component" value="Unassembled WGS sequence"/>
</dbReference>
<keyword evidence="2" id="KW-1185">Reference proteome</keyword>
<protein>
    <recommendedName>
        <fullName evidence="3">Lipoprotein</fullName>
    </recommendedName>
</protein>
<proteinExistence type="predicted"/>